<dbReference type="AlphaFoldDB" id="A0A438C684"/>
<accession>A0A438C684</accession>
<gene>
    <name evidence="2" type="ORF">CK203_108482</name>
</gene>
<dbReference type="EMBL" id="QGNW01002527">
    <property type="protein sequence ID" value="RVW18416.1"/>
    <property type="molecule type" value="Genomic_DNA"/>
</dbReference>
<dbReference type="Proteomes" id="UP000288805">
    <property type="component" value="Unassembled WGS sequence"/>
</dbReference>
<organism evidence="2 3">
    <name type="scientific">Vitis vinifera</name>
    <name type="common">Grape</name>
    <dbReference type="NCBI Taxonomy" id="29760"/>
    <lineage>
        <taxon>Eukaryota</taxon>
        <taxon>Viridiplantae</taxon>
        <taxon>Streptophyta</taxon>
        <taxon>Embryophyta</taxon>
        <taxon>Tracheophyta</taxon>
        <taxon>Spermatophyta</taxon>
        <taxon>Magnoliopsida</taxon>
        <taxon>eudicotyledons</taxon>
        <taxon>Gunneridae</taxon>
        <taxon>Pentapetalae</taxon>
        <taxon>rosids</taxon>
        <taxon>Vitales</taxon>
        <taxon>Vitaceae</taxon>
        <taxon>Viteae</taxon>
        <taxon>Vitis</taxon>
    </lineage>
</organism>
<sequence length="97" mass="10391">MARIRGGHTDSSVSREQRPRASPPQDLSQAPEAPTIPSSKGGVPSSPPWRKYATRRSPTSPPPEPSVCRIPPKRARTSGPGESSRHAQFDPQALANS</sequence>
<comment type="caution">
    <text evidence="2">The sequence shown here is derived from an EMBL/GenBank/DDBJ whole genome shotgun (WGS) entry which is preliminary data.</text>
</comment>
<evidence type="ECO:0000313" key="2">
    <source>
        <dbReference type="EMBL" id="RVW18416.1"/>
    </source>
</evidence>
<protein>
    <submittedName>
        <fullName evidence="2">Uncharacterized protein</fullName>
    </submittedName>
</protein>
<evidence type="ECO:0000313" key="3">
    <source>
        <dbReference type="Proteomes" id="UP000288805"/>
    </source>
</evidence>
<evidence type="ECO:0000256" key="1">
    <source>
        <dbReference type="SAM" id="MobiDB-lite"/>
    </source>
</evidence>
<reference evidence="2 3" key="1">
    <citation type="journal article" date="2018" name="PLoS Genet.">
        <title>Population sequencing reveals clonal diversity and ancestral inbreeding in the grapevine cultivar Chardonnay.</title>
        <authorList>
            <person name="Roach M.J."/>
            <person name="Johnson D.L."/>
            <person name="Bohlmann J."/>
            <person name="van Vuuren H.J."/>
            <person name="Jones S.J."/>
            <person name="Pretorius I.S."/>
            <person name="Schmidt S.A."/>
            <person name="Borneman A.R."/>
        </authorList>
    </citation>
    <scope>NUCLEOTIDE SEQUENCE [LARGE SCALE GENOMIC DNA]</scope>
    <source>
        <strain evidence="3">cv. Chardonnay</strain>
        <tissue evidence="2">Leaf</tissue>
    </source>
</reference>
<name>A0A438C684_VITVI</name>
<feature type="region of interest" description="Disordered" evidence="1">
    <location>
        <begin position="1"/>
        <end position="97"/>
    </location>
</feature>
<proteinExistence type="predicted"/>